<evidence type="ECO:0000313" key="2">
    <source>
        <dbReference type="EMBL" id="TNJ32999.1"/>
    </source>
</evidence>
<dbReference type="OrthoDB" id="5966594at2"/>
<dbReference type="EMBL" id="SMDR01000003">
    <property type="protein sequence ID" value="TNJ32999.1"/>
    <property type="molecule type" value="Genomic_DNA"/>
</dbReference>
<proteinExistence type="predicted"/>
<sequence length="192" mass="22167">MDPNLDWKALGDTWRDQPVPAIDPEAIGREIRRRGRRLRWLVGAEALFSALAIGLCAWIVQRPEISSVDRWVFIGLGAVLAVYQAGVLWLRRRQLRDDGRSVADLVELEIRRTRSGITYWRISLWTAMALWLGLALVVWFDASDTLRRGFWLMIAINGPMMLAAAVFIWWRGRRSLARITRFEALRDQLRGP</sequence>
<organism evidence="2 3">
    <name type="scientific">Arenimonas terrae</name>
    <dbReference type="NCBI Taxonomy" id="2546226"/>
    <lineage>
        <taxon>Bacteria</taxon>
        <taxon>Pseudomonadati</taxon>
        <taxon>Pseudomonadota</taxon>
        <taxon>Gammaproteobacteria</taxon>
        <taxon>Lysobacterales</taxon>
        <taxon>Lysobacteraceae</taxon>
        <taxon>Arenimonas</taxon>
    </lineage>
</organism>
<comment type="caution">
    <text evidence="2">The sequence shown here is derived from an EMBL/GenBank/DDBJ whole genome shotgun (WGS) entry which is preliminary data.</text>
</comment>
<dbReference type="AlphaFoldDB" id="A0A5C4RPY5"/>
<evidence type="ECO:0000256" key="1">
    <source>
        <dbReference type="SAM" id="Phobius"/>
    </source>
</evidence>
<feature type="transmembrane region" description="Helical" evidence="1">
    <location>
        <begin position="72"/>
        <end position="90"/>
    </location>
</feature>
<protein>
    <submittedName>
        <fullName evidence="2">Uncharacterized protein</fullName>
    </submittedName>
</protein>
<feature type="transmembrane region" description="Helical" evidence="1">
    <location>
        <begin position="119"/>
        <end position="138"/>
    </location>
</feature>
<keyword evidence="1" id="KW-1133">Transmembrane helix</keyword>
<accession>A0A5C4RPY5</accession>
<name>A0A5C4RPY5_9GAMM</name>
<reference evidence="2 3" key="1">
    <citation type="submission" date="2019-03" db="EMBL/GenBank/DDBJ databases">
        <title>Arenimonas daejeonensis sp. nov., isolated from compost.</title>
        <authorList>
            <person name="Jeon C.O."/>
        </authorList>
    </citation>
    <scope>NUCLEOTIDE SEQUENCE [LARGE SCALE GENOMIC DNA]</scope>
    <source>
        <strain evidence="2 3">R29</strain>
    </source>
</reference>
<keyword evidence="3" id="KW-1185">Reference proteome</keyword>
<feature type="transmembrane region" description="Helical" evidence="1">
    <location>
        <begin position="38"/>
        <end position="60"/>
    </location>
</feature>
<gene>
    <name evidence="2" type="ORF">E1B00_11835</name>
</gene>
<dbReference type="Proteomes" id="UP000305760">
    <property type="component" value="Unassembled WGS sequence"/>
</dbReference>
<dbReference type="RefSeq" id="WP_139449057.1">
    <property type="nucleotide sequence ID" value="NZ_SMDR01000003.1"/>
</dbReference>
<evidence type="ECO:0000313" key="3">
    <source>
        <dbReference type="Proteomes" id="UP000305760"/>
    </source>
</evidence>
<keyword evidence="1" id="KW-0472">Membrane</keyword>
<keyword evidence="1" id="KW-0812">Transmembrane</keyword>
<feature type="transmembrane region" description="Helical" evidence="1">
    <location>
        <begin position="150"/>
        <end position="170"/>
    </location>
</feature>